<dbReference type="RefSeq" id="WP_345711930.1">
    <property type="nucleotide sequence ID" value="NZ_BAABIL010000206.1"/>
</dbReference>
<dbReference type="PANTHER" id="PTHR42770:SF7">
    <property type="entry name" value="MEMBRANE PROTEIN"/>
    <property type="match status" value="1"/>
</dbReference>
<sequence>MAEVPATSDRAQGVPPPSAGKGLTPGALGLWGNTVIGLGSTAPAYSLAATLGYVVFAVGDRAPAMFLLAFVPMLLVAVAYRELNRAAPDCGTTFTWGTKAFGPWVGWMGGWGVAVSGIIVLANVAEIAGIYTLRFLGLDGAAENLGVRVTLGVLFIIGMTWISYRGIVISERLQNVFVLLQFAVLGFIAIGALWLVYSGGAGEQAVRPSLEWFSPFGLSASAIAEAVILCVFIYWGWDACLAVTEETKDSDSTPGKAAVLATVILLATYLLVAVAVQAYSGFGDTGIGLANEENADDVLTVLGGPVGGAVVSSLLLLTVAVSAAASTQTTILPTARGALAMAVYGALPARFGHVHPRFRTPSFATAVMGAAAVFFYLVLSFVSQSALMDSIASLGLAVAFYYGITAFACVWFFRRTLTRSVRDFLLRGLVPLVGGLAMLWAFGQSAVDMVGTDYGETNFGPVGGVFVIGVGMLALGVPLMLACAVRLKAFFRGETLDEDTPILVPDTGAPPIGGL</sequence>
<dbReference type="InterPro" id="IPR002293">
    <property type="entry name" value="AA/rel_permease1"/>
</dbReference>
<evidence type="ECO:0000256" key="3">
    <source>
        <dbReference type="ARBA" id="ARBA00022692"/>
    </source>
</evidence>
<evidence type="ECO:0000256" key="2">
    <source>
        <dbReference type="ARBA" id="ARBA00022475"/>
    </source>
</evidence>
<dbReference type="PIRSF" id="PIRSF006060">
    <property type="entry name" value="AA_transporter"/>
    <property type="match status" value="1"/>
</dbReference>
<feature type="transmembrane region" description="Helical" evidence="6">
    <location>
        <begin position="424"/>
        <end position="442"/>
    </location>
</feature>
<keyword evidence="5 6" id="KW-0472">Membrane</keyword>
<evidence type="ECO:0000256" key="5">
    <source>
        <dbReference type="ARBA" id="ARBA00023136"/>
    </source>
</evidence>
<reference evidence="8" key="1">
    <citation type="journal article" date="2019" name="Int. J. Syst. Evol. Microbiol.">
        <title>The Global Catalogue of Microorganisms (GCM) 10K type strain sequencing project: providing services to taxonomists for standard genome sequencing and annotation.</title>
        <authorList>
            <consortium name="The Broad Institute Genomics Platform"/>
            <consortium name="The Broad Institute Genome Sequencing Center for Infectious Disease"/>
            <person name="Wu L."/>
            <person name="Ma J."/>
        </authorList>
    </citation>
    <scope>NUCLEOTIDE SEQUENCE [LARGE SCALE GENOMIC DNA]</scope>
    <source>
        <strain evidence="8">JCM 18126</strain>
    </source>
</reference>
<evidence type="ECO:0000256" key="4">
    <source>
        <dbReference type="ARBA" id="ARBA00022989"/>
    </source>
</evidence>
<dbReference type="Pfam" id="PF13520">
    <property type="entry name" value="AA_permease_2"/>
    <property type="match status" value="1"/>
</dbReference>
<protein>
    <submittedName>
        <fullName evidence="7">APC family permease</fullName>
    </submittedName>
</protein>
<comment type="subcellular location">
    <subcellularLocation>
        <location evidence="1">Cell membrane</location>
        <topology evidence="1">Multi-pass membrane protein</topology>
    </subcellularLocation>
</comment>
<accession>A0ABP9HPV4</accession>
<organism evidence="7 8">
    <name type="scientific">Kineococcus glutinatus</name>
    <dbReference type="NCBI Taxonomy" id="1070872"/>
    <lineage>
        <taxon>Bacteria</taxon>
        <taxon>Bacillati</taxon>
        <taxon>Actinomycetota</taxon>
        <taxon>Actinomycetes</taxon>
        <taxon>Kineosporiales</taxon>
        <taxon>Kineosporiaceae</taxon>
        <taxon>Kineococcus</taxon>
    </lineage>
</organism>
<evidence type="ECO:0000313" key="7">
    <source>
        <dbReference type="EMBL" id="GAA4975723.1"/>
    </source>
</evidence>
<evidence type="ECO:0000256" key="1">
    <source>
        <dbReference type="ARBA" id="ARBA00004651"/>
    </source>
</evidence>
<feature type="transmembrane region" description="Helical" evidence="6">
    <location>
        <begin position="176"/>
        <end position="196"/>
    </location>
</feature>
<evidence type="ECO:0000313" key="8">
    <source>
        <dbReference type="Proteomes" id="UP001501195"/>
    </source>
</evidence>
<feature type="transmembrane region" description="Helical" evidence="6">
    <location>
        <begin position="62"/>
        <end position="80"/>
    </location>
</feature>
<proteinExistence type="predicted"/>
<evidence type="ECO:0000256" key="6">
    <source>
        <dbReference type="SAM" id="Phobius"/>
    </source>
</evidence>
<keyword evidence="3 6" id="KW-0812">Transmembrane</keyword>
<feature type="transmembrane region" description="Helical" evidence="6">
    <location>
        <begin position="462"/>
        <end position="485"/>
    </location>
</feature>
<feature type="transmembrane region" description="Helical" evidence="6">
    <location>
        <begin position="216"/>
        <end position="237"/>
    </location>
</feature>
<feature type="transmembrane region" description="Helical" evidence="6">
    <location>
        <begin position="360"/>
        <end position="379"/>
    </location>
</feature>
<comment type="caution">
    <text evidence="7">The sequence shown here is derived from an EMBL/GenBank/DDBJ whole genome shotgun (WGS) entry which is preliminary data.</text>
</comment>
<gene>
    <name evidence="7" type="ORF">GCM10023225_16070</name>
</gene>
<feature type="transmembrane region" description="Helical" evidence="6">
    <location>
        <begin position="391"/>
        <end position="412"/>
    </location>
</feature>
<dbReference type="Gene3D" id="1.20.1740.10">
    <property type="entry name" value="Amino acid/polyamine transporter I"/>
    <property type="match status" value="1"/>
</dbReference>
<dbReference type="EMBL" id="BAABIL010000206">
    <property type="protein sequence ID" value="GAA4975723.1"/>
    <property type="molecule type" value="Genomic_DNA"/>
</dbReference>
<keyword evidence="2" id="KW-1003">Cell membrane</keyword>
<dbReference type="PANTHER" id="PTHR42770">
    <property type="entry name" value="AMINO ACID TRANSPORTER-RELATED"/>
    <property type="match status" value="1"/>
</dbReference>
<feature type="transmembrane region" description="Helical" evidence="6">
    <location>
        <begin position="101"/>
        <end position="125"/>
    </location>
</feature>
<name>A0ABP9HPV4_9ACTN</name>
<keyword evidence="4 6" id="KW-1133">Transmembrane helix</keyword>
<keyword evidence="8" id="KW-1185">Reference proteome</keyword>
<feature type="transmembrane region" description="Helical" evidence="6">
    <location>
        <begin position="299"/>
        <end position="321"/>
    </location>
</feature>
<feature type="transmembrane region" description="Helical" evidence="6">
    <location>
        <begin position="258"/>
        <end position="279"/>
    </location>
</feature>
<dbReference type="Proteomes" id="UP001501195">
    <property type="component" value="Unassembled WGS sequence"/>
</dbReference>
<feature type="transmembrane region" description="Helical" evidence="6">
    <location>
        <begin position="145"/>
        <end position="164"/>
    </location>
</feature>
<feature type="transmembrane region" description="Helical" evidence="6">
    <location>
        <begin position="30"/>
        <end position="56"/>
    </location>
</feature>
<dbReference type="InterPro" id="IPR050367">
    <property type="entry name" value="APC_superfamily"/>
</dbReference>